<dbReference type="PANTHER" id="PTHR45626">
    <property type="entry name" value="TRANSCRIPTION TERMINATION FACTOR 2-RELATED"/>
    <property type="match status" value="1"/>
</dbReference>
<dbReference type="GO" id="GO:0016787">
    <property type="term" value="F:hydrolase activity"/>
    <property type="evidence" value="ECO:0007669"/>
    <property type="project" value="UniProtKB-KW"/>
</dbReference>
<dbReference type="Proteomes" id="UP000268093">
    <property type="component" value="Unassembled WGS sequence"/>
</dbReference>
<evidence type="ECO:0000256" key="4">
    <source>
        <dbReference type="SAM" id="MobiDB-lite"/>
    </source>
</evidence>
<keyword evidence="1" id="KW-0547">Nucleotide-binding</keyword>
<dbReference type="GO" id="GO:0006281">
    <property type="term" value="P:DNA repair"/>
    <property type="evidence" value="ECO:0007669"/>
    <property type="project" value="TreeGrafter"/>
</dbReference>
<proteinExistence type="predicted"/>
<evidence type="ECO:0000313" key="7">
    <source>
        <dbReference type="Proteomes" id="UP000268093"/>
    </source>
</evidence>
<dbReference type="Gene3D" id="3.40.50.10810">
    <property type="entry name" value="Tandem AAA-ATPase domain"/>
    <property type="match status" value="1"/>
</dbReference>
<sequence length="408" mass="44707">MHTPVLLILYGHPQDTERVGSVLAEGLKYLKEPPFFNPECRYQNPHIAISSIPRSMRYLPFDASYPGSRGQSQTHRDISLLLDSIPSEVDATGVGGSDDLPIGEGKIDGLNIELMRHQIQGVAWMRDREVNQNLVAEGVRTIQTLALIVTDRATAEKPHRRTTLIVCPLALIRQWESELMGKAGQNIIKLLKYDVVITTYQVVASEYPESKTRGRGKKKRQDEVSAGAEPNGRGRKGRGGPQPVQLHSGNGVHQSMVIEFREQISKPMQSGQSDIALGRLKALLRAMMLRRTKHILKQNHTRMMMESRNSGASSSSAAATSNGNTDDQPMTDSQGWCANARSSSTSSAVEDADTDEGGDSGGEKVEGRPAQASAVKSEEMAFLNLPGRNIEVESEDEDYDEQGEFAGV</sequence>
<protein>
    <recommendedName>
        <fullName evidence="5">SNF2 N-terminal domain-containing protein</fullName>
    </recommendedName>
</protein>
<dbReference type="OrthoDB" id="448448at2759"/>
<keyword evidence="7" id="KW-1185">Reference proteome</keyword>
<feature type="region of interest" description="Disordered" evidence="4">
    <location>
        <begin position="208"/>
        <end position="250"/>
    </location>
</feature>
<dbReference type="GO" id="GO:0005524">
    <property type="term" value="F:ATP binding"/>
    <property type="evidence" value="ECO:0007669"/>
    <property type="project" value="UniProtKB-KW"/>
</dbReference>
<feature type="compositionally biased region" description="Polar residues" evidence="4">
    <location>
        <begin position="326"/>
        <end position="348"/>
    </location>
</feature>
<dbReference type="SUPFAM" id="SSF52540">
    <property type="entry name" value="P-loop containing nucleoside triphosphate hydrolases"/>
    <property type="match status" value="1"/>
</dbReference>
<dbReference type="InterPro" id="IPR038718">
    <property type="entry name" value="SNF2-like_sf"/>
</dbReference>
<evidence type="ECO:0000256" key="2">
    <source>
        <dbReference type="ARBA" id="ARBA00022801"/>
    </source>
</evidence>
<dbReference type="AlphaFoldDB" id="A0A433A053"/>
<comment type="caution">
    <text evidence="6">The sequence shown here is derived from an EMBL/GenBank/DDBJ whole genome shotgun (WGS) entry which is preliminary data.</text>
</comment>
<dbReference type="PANTHER" id="PTHR45626:SF14">
    <property type="entry name" value="ATP-DEPENDENT DNA HELICASE (EUROFUNG)"/>
    <property type="match status" value="1"/>
</dbReference>
<dbReference type="InterPro" id="IPR050628">
    <property type="entry name" value="SNF2_RAD54_helicase_TF"/>
</dbReference>
<keyword evidence="3" id="KW-0067">ATP-binding</keyword>
<keyword evidence="2" id="KW-0378">Hydrolase</keyword>
<dbReference type="EMBL" id="RBNI01023700">
    <property type="protein sequence ID" value="RUO96056.1"/>
    <property type="molecule type" value="Genomic_DNA"/>
</dbReference>
<evidence type="ECO:0000313" key="6">
    <source>
        <dbReference type="EMBL" id="RUO96056.1"/>
    </source>
</evidence>
<dbReference type="GO" id="GO:0005634">
    <property type="term" value="C:nucleus"/>
    <property type="evidence" value="ECO:0007669"/>
    <property type="project" value="TreeGrafter"/>
</dbReference>
<dbReference type="Pfam" id="PF00176">
    <property type="entry name" value="SNF2-rel_dom"/>
    <property type="match status" value="1"/>
</dbReference>
<feature type="compositionally biased region" description="Acidic residues" evidence="4">
    <location>
        <begin position="392"/>
        <end position="408"/>
    </location>
</feature>
<gene>
    <name evidence="6" type="ORF">BC936DRAFT_142699</name>
</gene>
<dbReference type="InterPro" id="IPR027417">
    <property type="entry name" value="P-loop_NTPase"/>
</dbReference>
<evidence type="ECO:0000256" key="1">
    <source>
        <dbReference type="ARBA" id="ARBA00022741"/>
    </source>
</evidence>
<evidence type="ECO:0000256" key="3">
    <source>
        <dbReference type="ARBA" id="ARBA00022840"/>
    </source>
</evidence>
<feature type="non-terminal residue" evidence="6">
    <location>
        <position position="408"/>
    </location>
</feature>
<feature type="region of interest" description="Disordered" evidence="4">
    <location>
        <begin position="305"/>
        <end position="408"/>
    </location>
</feature>
<name>A0A433A053_9FUNG</name>
<accession>A0A433A053</accession>
<feature type="compositionally biased region" description="Low complexity" evidence="4">
    <location>
        <begin position="309"/>
        <end position="325"/>
    </location>
</feature>
<feature type="domain" description="SNF2 N-terminal" evidence="5">
    <location>
        <begin position="117"/>
        <end position="203"/>
    </location>
</feature>
<dbReference type="GO" id="GO:0008094">
    <property type="term" value="F:ATP-dependent activity, acting on DNA"/>
    <property type="evidence" value="ECO:0007669"/>
    <property type="project" value="TreeGrafter"/>
</dbReference>
<reference evidence="6 7" key="1">
    <citation type="journal article" date="2018" name="New Phytol.">
        <title>Phylogenomics of Endogonaceae and evolution of mycorrhizas within Mucoromycota.</title>
        <authorList>
            <person name="Chang Y."/>
            <person name="Desiro A."/>
            <person name="Na H."/>
            <person name="Sandor L."/>
            <person name="Lipzen A."/>
            <person name="Clum A."/>
            <person name="Barry K."/>
            <person name="Grigoriev I.V."/>
            <person name="Martin F.M."/>
            <person name="Stajich J.E."/>
            <person name="Smith M.E."/>
            <person name="Bonito G."/>
            <person name="Spatafora J.W."/>
        </authorList>
    </citation>
    <scope>NUCLEOTIDE SEQUENCE [LARGE SCALE GENOMIC DNA]</scope>
    <source>
        <strain evidence="6 7">GMNB39</strain>
    </source>
</reference>
<organism evidence="6 7">
    <name type="scientific">Jimgerdemannia flammicorona</name>
    <dbReference type="NCBI Taxonomy" id="994334"/>
    <lineage>
        <taxon>Eukaryota</taxon>
        <taxon>Fungi</taxon>
        <taxon>Fungi incertae sedis</taxon>
        <taxon>Mucoromycota</taxon>
        <taxon>Mucoromycotina</taxon>
        <taxon>Endogonomycetes</taxon>
        <taxon>Endogonales</taxon>
        <taxon>Endogonaceae</taxon>
        <taxon>Jimgerdemannia</taxon>
    </lineage>
</organism>
<evidence type="ECO:0000259" key="5">
    <source>
        <dbReference type="Pfam" id="PF00176"/>
    </source>
</evidence>
<dbReference type="InterPro" id="IPR000330">
    <property type="entry name" value="SNF2_N"/>
</dbReference>